<dbReference type="Proteomes" id="UP000294650">
    <property type="component" value="Unassembled WGS sequence"/>
</dbReference>
<feature type="region of interest" description="Disordered" evidence="1">
    <location>
        <begin position="1"/>
        <end position="60"/>
    </location>
</feature>
<evidence type="ECO:0000313" key="2">
    <source>
        <dbReference type="EMBL" id="TCT18784.1"/>
    </source>
</evidence>
<reference evidence="2 3" key="1">
    <citation type="submission" date="2019-03" db="EMBL/GenBank/DDBJ databases">
        <title>Genomic Encyclopedia of Type Strains, Phase IV (KMG-IV): sequencing the most valuable type-strain genomes for metagenomic binning, comparative biology and taxonomic classification.</title>
        <authorList>
            <person name="Goeker M."/>
        </authorList>
    </citation>
    <scope>NUCLEOTIDE SEQUENCE [LARGE SCALE GENOMIC DNA]</scope>
    <source>
        <strain evidence="2 3">DSM 25894</strain>
    </source>
</reference>
<organism evidence="2 3">
    <name type="scientific">Melghiribacillus thermohalophilus</name>
    <dbReference type="NCBI Taxonomy" id="1324956"/>
    <lineage>
        <taxon>Bacteria</taxon>
        <taxon>Bacillati</taxon>
        <taxon>Bacillota</taxon>
        <taxon>Bacilli</taxon>
        <taxon>Bacillales</taxon>
        <taxon>Bacillaceae</taxon>
        <taxon>Melghiribacillus</taxon>
    </lineage>
</organism>
<feature type="compositionally biased region" description="Basic and acidic residues" evidence="1">
    <location>
        <begin position="46"/>
        <end position="60"/>
    </location>
</feature>
<accession>A0A4R3MRD2</accession>
<sequence length="60" mass="7102">MGRDDRRRARDKNQPKLPQTPRRDLAPDGLDIEFSRELADVEDLEAQQRAREAEERVRND</sequence>
<gene>
    <name evidence="2" type="ORF">EDD68_12139</name>
</gene>
<dbReference type="Pfam" id="PF14151">
    <property type="entry name" value="YfhD"/>
    <property type="match status" value="1"/>
</dbReference>
<dbReference type="OrthoDB" id="2973490at2"/>
<dbReference type="AlphaFoldDB" id="A0A4R3MRD2"/>
<dbReference type="InterPro" id="IPR025435">
    <property type="entry name" value="YfhD-like"/>
</dbReference>
<dbReference type="EMBL" id="SMAN01000021">
    <property type="protein sequence ID" value="TCT18784.1"/>
    <property type="molecule type" value="Genomic_DNA"/>
</dbReference>
<evidence type="ECO:0000256" key="1">
    <source>
        <dbReference type="SAM" id="MobiDB-lite"/>
    </source>
</evidence>
<dbReference type="RefSeq" id="WP_132372654.1">
    <property type="nucleotide sequence ID" value="NZ_SMAN01000021.1"/>
</dbReference>
<comment type="caution">
    <text evidence="2">The sequence shown here is derived from an EMBL/GenBank/DDBJ whole genome shotgun (WGS) entry which is preliminary data.</text>
</comment>
<name>A0A4R3MRD2_9BACI</name>
<evidence type="ECO:0000313" key="3">
    <source>
        <dbReference type="Proteomes" id="UP000294650"/>
    </source>
</evidence>
<keyword evidence="3" id="KW-1185">Reference proteome</keyword>
<protein>
    <submittedName>
        <fullName evidence="2">YfhD-like protein</fullName>
    </submittedName>
</protein>
<feature type="compositionally biased region" description="Basic and acidic residues" evidence="1">
    <location>
        <begin position="1"/>
        <end position="14"/>
    </location>
</feature>
<proteinExistence type="predicted"/>